<keyword evidence="3" id="KW-1185">Reference proteome</keyword>
<dbReference type="EMBL" id="JBBMES010000028">
    <property type="protein sequence ID" value="MEQ2536282.1"/>
    <property type="molecule type" value="Genomic_DNA"/>
</dbReference>
<evidence type="ECO:0000256" key="1">
    <source>
        <dbReference type="SAM" id="MobiDB-lite"/>
    </source>
</evidence>
<evidence type="ECO:0000313" key="2">
    <source>
        <dbReference type="EMBL" id="MEQ2536282.1"/>
    </source>
</evidence>
<organism evidence="2 3">
    <name type="scientific">Lachnospira intestinalis</name>
    <dbReference type="NCBI Taxonomy" id="3133158"/>
    <lineage>
        <taxon>Bacteria</taxon>
        <taxon>Bacillati</taxon>
        <taxon>Bacillota</taxon>
        <taxon>Clostridia</taxon>
        <taxon>Lachnospirales</taxon>
        <taxon>Lachnospiraceae</taxon>
        <taxon>Lachnospira</taxon>
    </lineage>
</organism>
<protein>
    <submittedName>
        <fullName evidence="2">Uncharacterized protein</fullName>
    </submittedName>
</protein>
<accession>A0ABV1GS19</accession>
<name>A0ABV1GS19_9FIRM</name>
<proteinExistence type="predicted"/>
<dbReference type="Proteomes" id="UP001480973">
    <property type="component" value="Unassembled WGS sequence"/>
</dbReference>
<feature type="compositionally biased region" description="Polar residues" evidence="1">
    <location>
        <begin position="1"/>
        <end position="16"/>
    </location>
</feature>
<feature type="region of interest" description="Disordered" evidence="1">
    <location>
        <begin position="1"/>
        <end position="27"/>
    </location>
</feature>
<gene>
    <name evidence="2" type="ORF">WMO38_14360</name>
</gene>
<sequence length="40" mass="4474">MSNSVDKVLNEQINNSTKEDNENDGKNMYCRLADASLAIK</sequence>
<comment type="caution">
    <text evidence="2">The sequence shown here is derived from an EMBL/GenBank/DDBJ whole genome shotgun (WGS) entry which is preliminary data.</text>
</comment>
<reference evidence="2 3" key="1">
    <citation type="submission" date="2024-03" db="EMBL/GenBank/DDBJ databases">
        <title>Human intestinal bacterial collection.</title>
        <authorList>
            <person name="Pauvert C."/>
            <person name="Hitch T.C.A."/>
            <person name="Clavel T."/>
        </authorList>
    </citation>
    <scope>NUCLEOTIDE SEQUENCE [LARGE SCALE GENOMIC DNA]</scope>
    <source>
        <strain evidence="2 3">CLA-JM-H10</strain>
    </source>
</reference>
<evidence type="ECO:0000313" key="3">
    <source>
        <dbReference type="Proteomes" id="UP001480973"/>
    </source>
</evidence>